<feature type="domain" description="SET" evidence="7">
    <location>
        <begin position="606"/>
        <end position="723"/>
    </location>
</feature>
<dbReference type="GO" id="GO:0046976">
    <property type="term" value="F:histone H3K27 methyltransferase activity"/>
    <property type="evidence" value="ECO:0007669"/>
    <property type="project" value="TreeGrafter"/>
</dbReference>
<dbReference type="PROSITE" id="PS50280">
    <property type="entry name" value="SET"/>
    <property type="match status" value="1"/>
</dbReference>
<keyword evidence="3" id="KW-0949">S-adenosyl-L-methionine</keyword>
<keyword evidence="4" id="KW-0805">Transcription regulation</keyword>
<proteinExistence type="predicted"/>
<dbReference type="GO" id="GO:0035098">
    <property type="term" value="C:ESC/E(Z) complex"/>
    <property type="evidence" value="ECO:0007669"/>
    <property type="project" value="TreeGrafter"/>
</dbReference>
<dbReference type="HOGENOM" id="CLU_029951_0_0_1"/>
<accession>A0A0D0VRD1</accession>
<dbReference type="Gene3D" id="2.170.270.10">
    <property type="entry name" value="SET domain"/>
    <property type="match status" value="1"/>
</dbReference>
<dbReference type="PROSITE" id="PS51633">
    <property type="entry name" value="CXC"/>
    <property type="match status" value="1"/>
</dbReference>
<keyword evidence="5" id="KW-0804">Transcription</keyword>
<dbReference type="InterPro" id="IPR046341">
    <property type="entry name" value="SET_dom_sf"/>
</dbReference>
<keyword evidence="1" id="KW-0489">Methyltransferase</keyword>
<dbReference type="OrthoDB" id="6141102at2759"/>
<evidence type="ECO:0000256" key="2">
    <source>
        <dbReference type="ARBA" id="ARBA00022679"/>
    </source>
</evidence>
<dbReference type="PANTHER" id="PTHR45747:SF4">
    <property type="entry name" value="HISTONE-LYSINE N-METHYLTRANSFERASE E(Z)"/>
    <property type="match status" value="1"/>
</dbReference>
<dbReference type="InterPro" id="IPR045318">
    <property type="entry name" value="EZH1/2-like"/>
</dbReference>
<feature type="domain" description="CXC" evidence="8">
    <location>
        <begin position="448"/>
        <end position="571"/>
    </location>
</feature>
<organism evidence="9">
    <name type="scientific">Cryptococcus bacillisporus CA1280</name>
    <dbReference type="NCBI Taxonomy" id="1296109"/>
    <lineage>
        <taxon>Eukaryota</taxon>
        <taxon>Fungi</taxon>
        <taxon>Dikarya</taxon>
        <taxon>Basidiomycota</taxon>
        <taxon>Agaricomycotina</taxon>
        <taxon>Tremellomycetes</taxon>
        <taxon>Tremellales</taxon>
        <taxon>Cryptococcaceae</taxon>
        <taxon>Cryptococcus</taxon>
        <taxon>Cryptococcus gattii species complex</taxon>
    </lineage>
</organism>
<evidence type="ECO:0000259" key="8">
    <source>
        <dbReference type="PROSITE" id="PS51633"/>
    </source>
</evidence>
<dbReference type="InterPro" id="IPR026489">
    <property type="entry name" value="CXC_dom"/>
</dbReference>
<evidence type="ECO:0000313" key="9">
    <source>
        <dbReference type="EMBL" id="KIR47865.1"/>
    </source>
</evidence>
<dbReference type="Pfam" id="PF00856">
    <property type="entry name" value="SET"/>
    <property type="match status" value="1"/>
</dbReference>
<dbReference type="GO" id="GO:0031507">
    <property type="term" value="P:heterochromatin formation"/>
    <property type="evidence" value="ECO:0007669"/>
    <property type="project" value="TreeGrafter"/>
</dbReference>
<keyword evidence="2" id="KW-0808">Transferase</keyword>
<name>A0A0D0VRD1_CRYGA</name>
<sequence length="730" mass="82603">MPPRQPGGLEPPPKVPPEIHNTVRQTWVQTWKDFYSWKPPSTLPVEDGWMSMRAEEDDKNLVKGHEDFSKRMAALMEKFEQESGGELKSAEIEFQGATELKPLQNPNKPPIEWNLHGRSIRPLPPIYKLTPTIEPVPEYSFCIYTPRSILSPDEVIMPFMPTFDDDTLDIPEFEAEKEKYSSLFTNCLWDLPGRDADVDIIMFETLKRLEKLGIEKEDIDKTRILPKECFYVESLDLRRDMPPFPLAPQNINSVAGVKLPDSSKRVVGAKRKWEEPLELIEEDFEADLEGFEETCCHYPTCTSIMCIRHAGMYFDGLTRNVSNGSSFNAGNQRLPRISSVLPTLSEPCSPTCYSLTSNEATLGARLSSMRLEKRGWSESDKQQLIDILSAYEGSGLERICGLKAVFNRTCAEIAQQITTILQDRSREPSVHEADAAIEYSTSSSTSGSSRPLLQRSKSSKAQLIPITNRLPEFTECEHEGECVPGVCSCADNKLPCGRHCSCPSTCIRRHRGCNCRRILIQEGKPVREGKICINGKCPCIRSFRECDKELCGSCGAAEELVQDEAILKARGKFGKDGEWIENEDKTTQGQTFISCGNIALQKAKWPKLRVRISKVAGYGLFADEDIGHHVPVGEYVGEYISEWEGDNRNFAESINKRRYQFTINPQFITDAGFFGNHTRFINSAQGNNVNCVAHQRAVGHEPRILFLTTRPIKRHEEIHFNYGDDFWDNH</sequence>
<dbReference type="InterPro" id="IPR001214">
    <property type="entry name" value="SET_dom"/>
</dbReference>
<feature type="compositionally biased region" description="Low complexity" evidence="6">
    <location>
        <begin position="440"/>
        <end position="449"/>
    </location>
</feature>
<evidence type="ECO:0000256" key="1">
    <source>
        <dbReference type="ARBA" id="ARBA00022603"/>
    </source>
</evidence>
<dbReference type="PANTHER" id="PTHR45747">
    <property type="entry name" value="HISTONE-LYSINE N-METHYLTRANSFERASE E(Z)"/>
    <property type="match status" value="1"/>
</dbReference>
<feature type="region of interest" description="Disordered" evidence="6">
    <location>
        <begin position="437"/>
        <end position="459"/>
    </location>
</feature>
<dbReference type="SMART" id="SM00317">
    <property type="entry name" value="SET"/>
    <property type="match status" value="1"/>
</dbReference>
<dbReference type="AlphaFoldDB" id="A0A0D0VRD1"/>
<dbReference type="GO" id="GO:0032259">
    <property type="term" value="P:methylation"/>
    <property type="evidence" value="ECO:0007669"/>
    <property type="project" value="UniProtKB-KW"/>
</dbReference>
<evidence type="ECO:0000259" key="7">
    <source>
        <dbReference type="PROSITE" id="PS50280"/>
    </source>
</evidence>
<dbReference type="GO" id="GO:0003682">
    <property type="term" value="F:chromatin binding"/>
    <property type="evidence" value="ECO:0007669"/>
    <property type="project" value="TreeGrafter"/>
</dbReference>
<dbReference type="EMBL" id="KN847979">
    <property type="protein sequence ID" value="KIR47865.1"/>
    <property type="molecule type" value="Genomic_DNA"/>
</dbReference>
<evidence type="ECO:0000256" key="4">
    <source>
        <dbReference type="ARBA" id="ARBA00023015"/>
    </source>
</evidence>
<protein>
    <submittedName>
        <fullName evidence="9">Polycomb protein e(Z)</fullName>
    </submittedName>
</protein>
<reference evidence="9" key="1">
    <citation type="submission" date="2015-01" db="EMBL/GenBank/DDBJ databases">
        <title>The Genome Sequence of Cryptococcus gattii CA1280.</title>
        <authorList>
            <consortium name="The Broad Institute Genomics Platform"/>
            <person name="Cuomo C."/>
            <person name="Litvintseva A."/>
            <person name="Chen Y."/>
            <person name="Heitman J."/>
            <person name="Sun S."/>
            <person name="Springer D."/>
            <person name="Dromer F."/>
            <person name="Young S."/>
            <person name="Zeng Q."/>
            <person name="Gargeya S."/>
            <person name="Abouelleil A."/>
            <person name="Alvarado L."/>
            <person name="Chapman S.B."/>
            <person name="Gainer-Dewar J."/>
            <person name="Goldberg J."/>
            <person name="Griggs A."/>
            <person name="Gujja S."/>
            <person name="Hansen M."/>
            <person name="Howarth C."/>
            <person name="Imamovic A."/>
            <person name="Larimer J."/>
            <person name="Murphy C."/>
            <person name="Naylor J."/>
            <person name="Pearson M."/>
            <person name="Priest M."/>
            <person name="Roberts A."/>
            <person name="Saif S."/>
            <person name="Shea T."/>
            <person name="Sykes S."/>
            <person name="Wortman J."/>
            <person name="Nusbaum C."/>
            <person name="Birren B."/>
        </authorList>
    </citation>
    <scope>NUCLEOTIDE SEQUENCE [LARGE SCALE GENOMIC DNA]</scope>
    <source>
        <strain evidence="9">CA1280</strain>
    </source>
</reference>
<evidence type="ECO:0000256" key="3">
    <source>
        <dbReference type="ARBA" id="ARBA00022691"/>
    </source>
</evidence>
<dbReference type="SUPFAM" id="SSF82199">
    <property type="entry name" value="SET domain"/>
    <property type="match status" value="1"/>
</dbReference>
<evidence type="ECO:0000256" key="5">
    <source>
        <dbReference type="ARBA" id="ARBA00023163"/>
    </source>
</evidence>
<evidence type="ECO:0000256" key="6">
    <source>
        <dbReference type="SAM" id="MobiDB-lite"/>
    </source>
</evidence>
<gene>
    <name evidence="9" type="ORF">I312_03013</name>
</gene>